<dbReference type="PANTHER" id="PTHR10357:SF210">
    <property type="entry name" value="MALTODEXTRIN GLUCOSIDASE"/>
    <property type="match status" value="1"/>
</dbReference>
<dbReference type="PANTHER" id="PTHR10357">
    <property type="entry name" value="ALPHA-AMYLASE FAMILY MEMBER"/>
    <property type="match status" value="1"/>
</dbReference>
<dbReference type="KEGG" id="cyz:C3B44_07540"/>
<evidence type="ECO:0000256" key="1">
    <source>
        <dbReference type="ARBA" id="ARBA00022801"/>
    </source>
</evidence>
<evidence type="ECO:0000259" key="3">
    <source>
        <dbReference type="SMART" id="SM00642"/>
    </source>
</evidence>
<protein>
    <submittedName>
        <fullName evidence="4">Alpha-amylase</fullName>
    </submittedName>
</protein>
<name>A0A2U1T6Q0_9CORY</name>
<dbReference type="EMBL" id="QEEZ01000009">
    <property type="protein sequence ID" value="PWC01674.1"/>
    <property type="molecule type" value="Genomic_DNA"/>
</dbReference>
<dbReference type="GO" id="GO:0005975">
    <property type="term" value="P:carbohydrate metabolic process"/>
    <property type="evidence" value="ECO:0007669"/>
    <property type="project" value="InterPro"/>
</dbReference>
<accession>A0A2U1T6Q0</accession>
<evidence type="ECO:0000256" key="2">
    <source>
        <dbReference type="ARBA" id="ARBA00023295"/>
    </source>
</evidence>
<dbReference type="InterPro" id="IPR006047">
    <property type="entry name" value="GH13_cat_dom"/>
</dbReference>
<reference evidence="5" key="1">
    <citation type="submission" date="2018-04" db="EMBL/GenBank/DDBJ databases">
        <authorList>
            <person name="Liu S."/>
            <person name="Wang Z."/>
            <person name="Li J."/>
        </authorList>
    </citation>
    <scope>NUCLEOTIDE SEQUENCE [LARGE SCALE GENOMIC DNA]</scope>
    <source>
        <strain evidence="5">2189</strain>
    </source>
</reference>
<dbReference type="SUPFAM" id="SSF51445">
    <property type="entry name" value="(Trans)glycosidases"/>
    <property type="match status" value="1"/>
</dbReference>
<dbReference type="OrthoDB" id="9802433at2"/>
<dbReference type="Gene3D" id="3.20.20.80">
    <property type="entry name" value="Glycosidases"/>
    <property type="match status" value="2"/>
</dbReference>
<proteinExistence type="predicted"/>
<comment type="caution">
    <text evidence="4">The sequence shown here is derived from an EMBL/GenBank/DDBJ whole genome shotgun (WGS) entry which is preliminary data.</text>
</comment>
<dbReference type="InterPro" id="IPR017853">
    <property type="entry name" value="GH"/>
</dbReference>
<dbReference type="SMART" id="SM00642">
    <property type="entry name" value="Aamy"/>
    <property type="match status" value="1"/>
</dbReference>
<dbReference type="Pfam" id="PF00128">
    <property type="entry name" value="Alpha-amylase"/>
    <property type="match status" value="2"/>
</dbReference>
<keyword evidence="1" id="KW-0378">Hydrolase</keyword>
<dbReference type="GO" id="GO:0016798">
    <property type="term" value="F:hydrolase activity, acting on glycosyl bonds"/>
    <property type="evidence" value="ECO:0007669"/>
    <property type="project" value="UniProtKB-KW"/>
</dbReference>
<dbReference type="GO" id="GO:0016853">
    <property type="term" value="F:isomerase activity"/>
    <property type="evidence" value="ECO:0007669"/>
    <property type="project" value="UniProtKB-KW"/>
</dbReference>
<evidence type="ECO:0000313" key="5">
    <source>
        <dbReference type="Proteomes" id="UP000244989"/>
    </source>
</evidence>
<gene>
    <name evidence="4" type="ORF">DF222_06060</name>
</gene>
<dbReference type="Proteomes" id="UP000244989">
    <property type="component" value="Unassembled WGS sequence"/>
</dbReference>
<keyword evidence="2" id="KW-0326">Glycosidase</keyword>
<sequence length="387" mass="43189">MTALDHAILWHLYPLTATGAQIRGGRKPGRGVASLSAWLDYLVELGCDTLLLAPIFQSHTHGYDTIDHYRIDDRLGDEEDFGKLVGECRRRGINVLLDGVFNHVAADHPWVDQGLTTGRSWEGHEELAELNHADERVAEAVVAIMNYWLDRGIAGWRLDVAYAVPTAFWAKVTDRVRQTHPDAVFLGEIIHGDYAALLRDGHVDVVTQYELWKALWSSLKDTNMHELAHALGRHNEFLEAGYLNTFVGNHDTDRIASVVGQDQAILAAAILFTLPGVPSIYYGDEQGFEGLRGEGFAADDPVRPPLPDTPAELSPLGARVYEYYQRFIGFRRRHGFLTTAGVEIREVDNARLSYRVARDDDWLDVTVSLPGEFKAIASDGEELSFSL</sequence>
<dbReference type="AlphaFoldDB" id="A0A2U1T6Q0"/>
<evidence type="ECO:0000313" key="4">
    <source>
        <dbReference type="EMBL" id="PWC01674.1"/>
    </source>
</evidence>
<dbReference type="RefSeq" id="WP_108431840.1">
    <property type="nucleotide sequence ID" value="NZ_CP026947.1"/>
</dbReference>
<organism evidence="4 5">
    <name type="scientific">Corynebacterium yudongzhengii</name>
    <dbReference type="NCBI Taxonomy" id="2080740"/>
    <lineage>
        <taxon>Bacteria</taxon>
        <taxon>Bacillati</taxon>
        <taxon>Actinomycetota</taxon>
        <taxon>Actinomycetes</taxon>
        <taxon>Mycobacteriales</taxon>
        <taxon>Corynebacteriaceae</taxon>
        <taxon>Corynebacterium</taxon>
    </lineage>
</organism>
<feature type="domain" description="Glycosyl hydrolase family 13 catalytic" evidence="3">
    <location>
        <begin position="7"/>
        <end position="331"/>
    </location>
</feature>
<keyword evidence="5" id="KW-1185">Reference proteome</keyword>